<organism evidence="2 3">
    <name type="scientific">Riccia sorocarpa</name>
    <dbReference type="NCBI Taxonomy" id="122646"/>
    <lineage>
        <taxon>Eukaryota</taxon>
        <taxon>Viridiplantae</taxon>
        <taxon>Streptophyta</taxon>
        <taxon>Embryophyta</taxon>
        <taxon>Marchantiophyta</taxon>
        <taxon>Marchantiopsida</taxon>
        <taxon>Marchantiidae</taxon>
        <taxon>Marchantiales</taxon>
        <taxon>Ricciaceae</taxon>
        <taxon>Riccia</taxon>
    </lineage>
</organism>
<dbReference type="Proteomes" id="UP001633002">
    <property type="component" value="Unassembled WGS sequence"/>
</dbReference>
<evidence type="ECO:0000313" key="3">
    <source>
        <dbReference type="Proteomes" id="UP001633002"/>
    </source>
</evidence>
<keyword evidence="3" id="KW-1185">Reference proteome</keyword>
<protein>
    <submittedName>
        <fullName evidence="2">Uncharacterized protein</fullName>
    </submittedName>
</protein>
<feature type="region of interest" description="Disordered" evidence="1">
    <location>
        <begin position="89"/>
        <end position="154"/>
    </location>
</feature>
<comment type="caution">
    <text evidence="2">The sequence shown here is derived from an EMBL/GenBank/DDBJ whole genome shotgun (WGS) entry which is preliminary data.</text>
</comment>
<proteinExistence type="predicted"/>
<name>A0ABD3HZQ4_9MARC</name>
<dbReference type="AlphaFoldDB" id="A0ABD3HZQ4"/>
<evidence type="ECO:0000256" key="1">
    <source>
        <dbReference type="SAM" id="MobiDB-lite"/>
    </source>
</evidence>
<sequence>MSLEIHPPAFVALGQKPSLKEQAKQQNKRSCLLLLLLQTNRRHRNARTTPESITITDVNHILYGHIDNDRYWSTLNPMELMLGDARERHQHLGHDIKPPPLENDNDYKDDDGHEAPDNDNDEMQPDNVGENPKDKTEANRTQAMQTPTDPPGND</sequence>
<gene>
    <name evidence="2" type="ORF">R1sor_009865</name>
</gene>
<reference evidence="2 3" key="1">
    <citation type="submission" date="2024-09" db="EMBL/GenBank/DDBJ databases">
        <title>Chromosome-scale assembly of Riccia sorocarpa.</title>
        <authorList>
            <person name="Paukszto L."/>
        </authorList>
    </citation>
    <scope>NUCLEOTIDE SEQUENCE [LARGE SCALE GENOMIC DNA]</scope>
    <source>
        <strain evidence="2">LP-2024</strain>
        <tissue evidence="2">Aerial parts of the thallus</tissue>
    </source>
</reference>
<dbReference type="EMBL" id="JBJQOH010000002">
    <property type="protein sequence ID" value="KAL3695789.1"/>
    <property type="molecule type" value="Genomic_DNA"/>
</dbReference>
<accession>A0ABD3HZQ4</accession>
<evidence type="ECO:0000313" key="2">
    <source>
        <dbReference type="EMBL" id="KAL3695789.1"/>
    </source>
</evidence>